<dbReference type="RefSeq" id="XP_024735748.1">
    <property type="nucleotide sequence ID" value="XM_024873194.1"/>
</dbReference>
<keyword evidence="3" id="KW-1185">Reference proteome</keyword>
<dbReference type="Pfam" id="PF06985">
    <property type="entry name" value="HET"/>
    <property type="match status" value="1"/>
</dbReference>
<protein>
    <recommendedName>
        <fullName evidence="1">Heterokaryon incompatibility domain-containing protein</fullName>
    </recommendedName>
</protein>
<dbReference type="AlphaFoldDB" id="A0A2J6T757"/>
<feature type="non-terminal residue" evidence="2">
    <location>
        <position position="1"/>
    </location>
</feature>
<dbReference type="InterPro" id="IPR010730">
    <property type="entry name" value="HET"/>
</dbReference>
<evidence type="ECO:0000259" key="1">
    <source>
        <dbReference type="Pfam" id="PF06985"/>
    </source>
</evidence>
<dbReference type="PANTHER" id="PTHR33112:SF16">
    <property type="entry name" value="HETEROKARYON INCOMPATIBILITY DOMAIN-CONTAINING PROTEIN"/>
    <property type="match status" value="1"/>
</dbReference>
<dbReference type="OrthoDB" id="5347061at2759"/>
<dbReference type="Proteomes" id="UP000235371">
    <property type="component" value="Unassembled WGS sequence"/>
</dbReference>
<organism evidence="2 3">
    <name type="scientific">Hyaloscypha bicolor E</name>
    <dbReference type="NCBI Taxonomy" id="1095630"/>
    <lineage>
        <taxon>Eukaryota</taxon>
        <taxon>Fungi</taxon>
        <taxon>Dikarya</taxon>
        <taxon>Ascomycota</taxon>
        <taxon>Pezizomycotina</taxon>
        <taxon>Leotiomycetes</taxon>
        <taxon>Helotiales</taxon>
        <taxon>Hyaloscyphaceae</taxon>
        <taxon>Hyaloscypha</taxon>
        <taxon>Hyaloscypha bicolor</taxon>
    </lineage>
</organism>
<evidence type="ECO:0000313" key="3">
    <source>
        <dbReference type="Proteomes" id="UP000235371"/>
    </source>
</evidence>
<accession>A0A2J6T757</accession>
<name>A0A2J6T757_9HELO</name>
<gene>
    <name evidence="2" type="ORF">K444DRAFT_490149</name>
</gene>
<dbReference type="InParanoid" id="A0A2J6T757"/>
<evidence type="ECO:0000313" key="2">
    <source>
        <dbReference type="EMBL" id="PMD58844.1"/>
    </source>
</evidence>
<dbReference type="STRING" id="1095630.A0A2J6T757"/>
<proteinExistence type="predicted"/>
<reference evidence="2 3" key="1">
    <citation type="submission" date="2016-04" db="EMBL/GenBank/DDBJ databases">
        <title>A degradative enzymes factory behind the ericoid mycorrhizal symbiosis.</title>
        <authorList>
            <consortium name="DOE Joint Genome Institute"/>
            <person name="Martino E."/>
            <person name="Morin E."/>
            <person name="Grelet G."/>
            <person name="Kuo A."/>
            <person name="Kohler A."/>
            <person name="Daghino S."/>
            <person name="Barry K."/>
            <person name="Choi C."/>
            <person name="Cichocki N."/>
            <person name="Clum A."/>
            <person name="Copeland A."/>
            <person name="Hainaut M."/>
            <person name="Haridas S."/>
            <person name="Labutti K."/>
            <person name="Lindquist E."/>
            <person name="Lipzen A."/>
            <person name="Khouja H.-R."/>
            <person name="Murat C."/>
            <person name="Ohm R."/>
            <person name="Olson A."/>
            <person name="Spatafora J."/>
            <person name="Veneault-Fourrey C."/>
            <person name="Henrissat B."/>
            <person name="Grigoriev I."/>
            <person name="Martin F."/>
            <person name="Perotto S."/>
        </authorList>
    </citation>
    <scope>NUCLEOTIDE SEQUENCE [LARGE SCALE GENOMIC DNA]</scope>
    <source>
        <strain evidence="2 3">E</strain>
    </source>
</reference>
<dbReference type="PANTHER" id="PTHR33112">
    <property type="entry name" value="DOMAIN PROTEIN, PUTATIVE-RELATED"/>
    <property type="match status" value="1"/>
</dbReference>
<dbReference type="EMBL" id="KZ613817">
    <property type="protein sequence ID" value="PMD58844.1"/>
    <property type="molecule type" value="Genomic_DNA"/>
</dbReference>
<feature type="domain" description="Heterokaryon incompatibility" evidence="1">
    <location>
        <begin position="2"/>
        <end position="50"/>
    </location>
</feature>
<sequence>PLTFQQATSLTKDVEVRYLWIDSVCIVQNDAEDMKIEFSTMPSVYGNAASSSKNSTEGLFNPAGLSPLPPCSGPFKWETSGDMATIRFVMIHPVVSNWNDVTCGSGGGPLSQREWVAQQRHLARRAVHFT</sequence>
<dbReference type="GeneID" id="36581274"/>
<feature type="non-terminal residue" evidence="2">
    <location>
        <position position="130"/>
    </location>
</feature>